<dbReference type="AlphaFoldDB" id="A0A7Y3SZP9"/>
<proteinExistence type="predicted"/>
<evidence type="ECO:0000313" key="1">
    <source>
        <dbReference type="EMBL" id="NNU78354.1"/>
    </source>
</evidence>
<reference evidence="1 2" key="1">
    <citation type="submission" date="2020-05" db="EMBL/GenBank/DDBJ databases">
        <title>Complete genome of Clostridium estertheticum subspecies estertheticum, isolated from Vacuum packed lamb meat from New Zealand imported to Switzerland.</title>
        <authorList>
            <person name="Wambui J."/>
            <person name="Stevens M.J.A."/>
            <person name="Stephan R."/>
        </authorList>
    </citation>
    <scope>NUCLEOTIDE SEQUENCE [LARGE SCALE GENOMIC DNA]</scope>
    <source>
        <strain evidence="1 2">CEST001</strain>
    </source>
</reference>
<protein>
    <submittedName>
        <fullName evidence="1">Uncharacterized protein</fullName>
    </submittedName>
</protein>
<dbReference type="InterPro" id="IPR027417">
    <property type="entry name" value="P-loop_NTPase"/>
</dbReference>
<sequence length="374" mass="43466">MKDFKTIWVVENKKYIDHLAHNRDNVEIGETVYYKECNIDGLPDYDLVFFLLNPLNIANQFFIEGVKKILEIRKSTKTIIFLVNDTNLLNSNELVNVKIELKKSLDEVIKNPTVHMCSTYYNYLYEEYKCGEKTITDLQRELNLNIPLGDGELISGKNITVEHISQIKKIGNMENIKNLITDYFSSMEKCDIDVRKKNIIVVGENQVGKSLFVEIVNGAYSEDVALFECSNLNEINEELFDKMIILIDIDIEKSRRFVEEVCSKYIDIEKIFVVNKMDNYMFIDKEKSEIIKSTNKILNQFTSGSNYFISCYYIKFFIELNNKVITTQDVINDCEIIFEDTLGFPISKEKNKNNLSDLLLENSGYDNLLKIMEG</sequence>
<dbReference type="Proteomes" id="UP000531659">
    <property type="component" value="Unassembled WGS sequence"/>
</dbReference>
<dbReference type="EMBL" id="JABEYB010000022">
    <property type="protein sequence ID" value="NNU78354.1"/>
    <property type="molecule type" value="Genomic_DNA"/>
</dbReference>
<dbReference type="RefSeq" id="WP_171298924.1">
    <property type="nucleotide sequence ID" value="NZ_CP087098.1"/>
</dbReference>
<name>A0A7Y3SZP9_9CLOT</name>
<gene>
    <name evidence="1" type="ORF">HLQ16_20795</name>
</gene>
<accession>A0A7Y3SZP9</accession>
<organism evidence="1 2">
    <name type="scientific">Clostridium estertheticum</name>
    <dbReference type="NCBI Taxonomy" id="238834"/>
    <lineage>
        <taxon>Bacteria</taxon>
        <taxon>Bacillati</taxon>
        <taxon>Bacillota</taxon>
        <taxon>Clostridia</taxon>
        <taxon>Eubacteriales</taxon>
        <taxon>Clostridiaceae</taxon>
        <taxon>Clostridium</taxon>
    </lineage>
</organism>
<comment type="caution">
    <text evidence="1">The sequence shown here is derived from an EMBL/GenBank/DDBJ whole genome shotgun (WGS) entry which is preliminary data.</text>
</comment>
<dbReference type="SUPFAM" id="SSF52540">
    <property type="entry name" value="P-loop containing nucleoside triphosphate hydrolases"/>
    <property type="match status" value="1"/>
</dbReference>
<evidence type="ECO:0000313" key="2">
    <source>
        <dbReference type="Proteomes" id="UP000531659"/>
    </source>
</evidence>